<dbReference type="PROSITE" id="PS00028">
    <property type="entry name" value="ZINC_FINGER_C2H2_1"/>
    <property type="match status" value="1"/>
</dbReference>
<feature type="region of interest" description="Disordered" evidence="1">
    <location>
        <begin position="591"/>
        <end position="679"/>
    </location>
</feature>
<keyword evidence="4" id="KW-1185">Reference proteome</keyword>
<dbReference type="Proteomes" id="UP000503349">
    <property type="component" value="Chromosome 1"/>
</dbReference>
<proteinExistence type="predicted"/>
<sequence length="1814" mass="204939">MEFSPLGCQVCLIKFQKVCKLKKHIYSHPHRQKMLEMFGKDVSNCRGFFPYIVLMESINKRDNKQPIQGLSLLTLCFSRESESHFYLCHICEEKCPQESIMYHLSTGEHCSNYFNFTDPDVLHFSWIPKKDMRAILRPPFAKNVEESGLGTLQILDLPENLYKRLERSIYSEVMHTLRENDKLKKCLEAVIPRRTMIQTYHRDRKRKNPLLGMQHIVECICDGPNEKRYYLCTLCKLTLATHMIIKHVLSFDHVYNYFKAWHPSTLASKESYKDYKESMMLNLAKQSLGIFGAPNNEMKQVSLEASEFASVNFACYEKGVSLVVACVNTEFQTETIYVCFACQESFPESVLREHFKSIKHLIHTMLYHNPWRLHFAWEKGLDVTDLSSKAWEEEKERAPNQIKMKVLDVPYWIFCNLISPTYEKVPRRETYSKLQQNERFPLLGQQFIVMYSVGQNHSTKVAFLCLLCERTLSDIECHAHVFSREHVEKFLVIKLDTPIWEPYSYQRAICILASAKKRDKKGALEPPITPKMKLAPRETVKEMVRDHVRDNSPQDGKTVEGPEKKISKTSRDNVDANVKKIAVDINTLNSNKDIKSDTDEEKGDNKDTLPPSDKLLSEKKRECPETRSEETKGAGNDTCLVIKEENTEKPITIEPSGAIPASHQSKDEDDAAETEKENKISKDVLKKCKDYMDNKIEKKRPGIKSEKTETDICSDKDVQREMGHKSQQLTSKKGSCCVKTQKVQSSGLKQEASEDDAENCKPSHETAKITGLNGLFECHCNEHDTIYLCEYCSEIIPEKNIISHVTGFSHQKMYLEGLQNLPPLSQMNQMEHVRHLAVKSECSNGYGEAQVLDLDEDVYCTMFKQDFKSAIQSVKTLQAQQQSRHELPSVSTLPSVQNLQHVNTTVTLQKQCEVHSMKDNIQVVEMEIDNGSEDPNILLSPVTVAMSALPETSSKTTEVRPKSTKDVTFAHSKVSESADNPVPRSGDRVSKSGTNTTTLHPDYTEKISKDDIAPRTLVEPLTETAPASKTVSKVVCEATQTTAASFKTENTSKNSEAVSGPAVTLKNMATPVATDKNPVKSENTEASAKTLPIKNSNVHVGPHEHKSNPPAAIQSTASVSVSVEQTGVSTNKVGVNQLIVVSCQRSQQVYCQLCSVRLMASTHVNTNMHKYNYVKMKYPEWNAKPTEKEKLDKIVARLAEVEKDVECRHPQTIYVYIEEYRELAALPENIGESTQGRSNLSKFLTVKKLDKPIIGLGSVWECQGISQGMSQNSFYLCECCSEKISVTDICHHMSSFPHLHQCMMKQYSQFTRSVYNAKNVPHEEKIDILEDIAKMLSKQESYRNTDAQVVMLSHGLHESVQKAPFDKAIEIVHNIKKLNKLKVFYQPPNTPQQKDKQPENQQSQKQSPHMEMQSTLEHGTRHQIENERRKKPEKHKLEETVMIQDLDGIKRKKVSSSQDLNSVSSETEFMASSIHLGYRPISPQETHGSLSVQPAQLTSTKKRLEVSTPDTHDLQHQSSLNAESMFGNESQLKPSSVYAVTTNNDANQIPQPQSNDATGRTRICQMPINAIVTARPDPIINQSMGDYEGQVHRELHEGIEIPHHLPTVATTPIDNMAASEVYGQCSQTAFITAGPSGYVSSEAVTGHTTPGNPPIYTEGLEHMEKYNTRALYPSQVYSEQEGIQLNLHSLGLSLATPASPGLMSLEMHWRQQQEMMMMMMQQKQQMMMMMQQQQHQQYPSCVSAPLPAVNGNVTNDAGNIYNVSSSTAANNPQVFTNLSTSSTASPQNSISMVTQNFSQMYSNPPTSSLFYNQQ</sequence>
<feature type="region of interest" description="Disordered" evidence="1">
    <location>
        <begin position="1386"/>
        <end position="1439"/>
    </location>
</feature>
<dbReference type="InterPro" id="IPR013087">
    <property type="entry name" value="Znf_C2H2_type"/>
</dbReference>
<evidence type="ECO:0000259" key="2">
    <source>
        <dbReference type="PROSITE" id="PS00028"/>
    </source>
</evidence>
<feature type="region of interest" description="Disordered" evidence="1">
    <location>
        <begin position="545"/>
        <end position="572"/>
    </location>
</feature>
<gene>
    <name evidence="3" type="ORF">EXN66_Car000657</name>
</gene>
<name>A0A6G1QYA9_CHAAH</name>
<feature type="compositionally biased region" description="Basic and acidic residues" evidence="1">
    <location>
        <begin position="1418"/>
        <end position="1439"/>
    </location>
</feature>
<organism evidence="3 4">
    <name type="scientific">Channa argus</name>
    <name type="common">Northern snakehead</name>
    <name type="synonym">Ophicephalus argus</name>
    <dbReference type="NCBI Taxonomy" id="215402"/>
    <lineage>
        <taxon>Eukaryota</taxon>
        <taxon>Metazoa</taxon>
        <taxon>Chordata</taxon>
        <taxon>Craniata</taxon>
        <taxon>Vertebrata</taxon>
        <taxon>Euteleostomi</taxon>
        <taxon>Actinopterygii</taxon>
        <taxon>Neopterygii</taxon>
        <taxon>Teleostei</taxon>
        <taxon>Neoteleostei</taxon>
        <taxon>Acanthomorphata</taxon>
        <taxon>Anabantaria</taxon>
        <taxon>Anabantiformes</taxon>
        <taxon>Channoidei</taxon>
        <taxon>Channidae</taxon>
        <taxon>Channa</taxon>
    </lineage>
</organism>
<evidence type="ECO:0000313" key="3">
    <source>
        <dbReference type="EMBL" id="KAF3707484.1"/>
    </source>
</evidence>
<feature type="compositionally biased region" description="Basic and acidic residues" evidence="1">
    <location>
        <begin position="592"/>
        <end position="607"/>
    </location>
</feature>
<feature type="compositionally biased region" description="Basic and acidic residues" evidence="1">
    <location>
        <begin position="615"/>
        <end position="632"/>
    </location>
</feature>
<feature type="region of interest" description="Disordered" evidence="1">
    <location>
        <begin position="971"/>
        <end position="1002"/>
    </location>
</feature>
<protein>
    <recommendedName>
        <fullName evidence="2">C2H2-type domain-containing protein</fullName>
    </recommendedName>
</protein>
<dbReference type="EMBL" id="CM015712">
    <property type="protein sequence ID" value="KAF3707484.1"/>
    <property type="molecule type" value="Genomic_DNA"/>
</dbReference>
<dbReference type="SMART" id="SM00355">
    <property type="entry name" value="ZnF_C2H2"/>
    <property type="match status" value="5"/>
</dbReference>
<feature type="domain" description="C2H2-type" evidence="2">
    <location>
        <begin position="8"/>
        <end position="30"/>
    </location>
</feature>
<accession>A0A6G1QYA9</accession>
<evidence type="ECO:0000256" key="1">
    <source>
        <dbReference type="SAM" id="MobiDB-lite"/>
    </source>
</evidence>
<feature type="region of interest" description="Disordered" evidence="1">
    <location>
        <begin position="1480"/>
        <end position="1513"/>
    </location>
</feature>
<feature type="compositionally biased region" description="Basic and acidic residues" evidence="1">
    <location>
        <begin position="1502"/>
        <end position="1513"/>
    </location>
</feature>
<feature type="compositionally biased region" description="Polar residues" evidence="1">
    <location>
        <begin position="1399"/>
        <end position="1417"/>
    </location>
</feature>
<reference evidence="4" key="2">
    <citation type="submission" date="2019-02" db="EMBL/GenBank/DDBJ databases">
        <title>Opniocepnalus argus Var Kimnra genome.</title>
        <authorList>
            <person name="Zhou C."/>
            <person name="Xiao S."/>
        </authorList>
    </citation>
    <scope>NUCLEOTIDE SEQUENCE [LARGE SCALE GENOMIC DNA]</scope>
</reference>
<feature type="compositionally biased region" description="Polar residues" evidence="1">
    <location>
        <begin position="1483"/>
        <end position="1499"/>
    </location>
</feature>
<reference evidence="3 4" key="1">
    <citation type="submission" date="2019-02" db="EMBL/GenBank/DDBJ databases">
        <title>Opniocepnalus argus genome.</title>
        <authorList>
            <person name="Zhou C."/>
            <person name="Xiao S."/>
        </authorList>
    </citation>
    <scope>NUCLEOTIDE SEQUENCE [LARGE SCALE GENOMIC DNA]</scope>
    <source>
        <strain evidence="3">OARG1902GOOAL</strain>
        <tissue evidence="3">Muscle</tissue>
    </source>
</reference>
<evidence type="ECO:0000313" key="4">
    <source>
        <dbReference type="Proteomes" id="UP000503349"/>
    </source>
</evidence>